<dbReference type="SUPFAM" id="SSF82171">
    <property type="entry name" value="DPP6 N-terminal domain-like"/>
    <property type="match status" value="1"/>
</dbReference>
<dbReference type="GO" id="GO:0005524">
    <property type="term" value="F:ATP binding"/>
    <property type="evidence" value="ECO:0007669"/>
    <property type="project" value="InterPro"/>
</dbReference>
<dbReference type="AlphaFoldDB" id="A0A1V0B7U2"/>
<dbReference type="GO" id="GO:0004672">
    <property type="term" value="F:protein kinase activity"/>
    <property type="evidence" value="ECO:0007669"/>
    <property type="project" value="InterPro"/>
</dbReference>
<dbReference type="InterPro" id="IPR011009">
    <property type="entry name" value="Kinase-like_dom_sf"/>
</dbReference>
<sequence length="903" mass="101708">MTAEQRNGHYHLTFADGRREPVHLRAKALNRGADGAIYRSPDGRFAFKFYHEPGKDPERRTKVWEMILHPPEDSQADHFAWPCALINDSAGRFVGFAMPLLDIASYASLDPLLSGRGRQRESLPDDNSFRLKVAINLAKRVAELHAKGHCIIDLKPANLLVHRHTGDIAVVDCDGFAVRGNTQFFPAHQFTLGFIAPEAFRASQSPQVLRQAQDQFALAVILFKLLNNGLHPFQGVPAKGRELPSDNQNRIAGGFYPYGLRPHADIGPSPWSVHRNFPKPLRNAFDHSFSSSRRPSADYWVELLQQALQHQVRCQRNPDHAHWGKQCPHCALENQRVVVPPAQSTPRPRRAARTQNPQAAIPLNTVFTGHQQTHVQVQWHINPAPSNQPYVTAQILRWRRRIQWLQRAGAALLALLALYWLVQLFYDPGPALPEAVAKVSVLKPSYRTDDRVRYADQRRAYPGSYANSQPVLIPHHRLGRFDTPERLPVLLSRPASSDYANNSRFGFRLDQLNTRTKRRNTNLDTTTTRPVNLANLSLGDWQADHNGAGIFSYGCNPQLLCHEVLYHNGRGSPISFSFPTQSASSRATPQKLLPWRFNLSPDGNFMAMASGQQVVLYKTDQPDRPLASLDLRQSLHNYRVDALSLTHGGSRIFVSLSQSDRHISYPAELIELEHTSKGLVLVSMFQRRAIHEGIETPAAFHSIDAAGNTLALADYRLRHHDGSLISGRYNRGTLGYPGISIWRRNQQGRWQYSHRIDGMDLLTREPVQVTRPLPATAYSTQSIMAHGPLGNHGQPHLAMQLSPDGKHLLTGLQLEHHNNSVYANAYLFNVQAEEAKLLARLREKIDTPRSDMHITYGDIRLSNNANHIALGLFSYHEKRNGPLTQAYKLRIYDLQELTGKGPL</sequence>
<dbReference type="Pfam" id="PF00069">
    <property type="entry name" value="Pkinase"/>
    <property type="match status" value="1"/>
</dbReference>
<dbReference type="EMBL" id="CP020100">
    <property type="protein sequence ID" value="AQZ95989.1"/>
    <property type="molecule type" value="Genomic_DNA"/>
</dbReference>
<evidence type="ECO:0000259" key="1">
    <source>
        <dbReference type="PROSITE" id="PS50011"/>
    </source>
</evidence>
<proteinExistence type="predicted"/>
<dbReference type="InterPro" id="IPR000719">
    <property type="entry name" value="Prot_kinase_dom"/>
</dbReference>
<dbReference type="RefSeq" id="WP_080050882.1">
    <property type="nucleotide sequence ID" value="NZ_CP020100.1"/>
</dbReference>
<dbReference type="PROSITE" id="PS50011">
    <property type="entry name" value="PROTEIN_KINASE_DOM"/>
    <property type="match status" value="1"/>
</dbReference>
<dbReference type="SUPFAM" id="SSF56112">
    <property type="entry name" value="Protein kinase-like (PK-like)"/>
    <property type="match status" value="1"/>
</dbReference>
<dbReference type="Gene3D" id="1.10.510.10">
    <property type="entry name" value="Transferase(Phosphotransferase) domain 1"/>
    <property type="match status" value="1"/>
</dbReference>
<dbReference type="STRING" id="1931241.BVH74_15065"/>
<keyword evidence="3" id="KW-1185">Reference proteome</keyword>
<reference evidence="2 3" key="1">
    <citation type="submission" date="2017-03" db="EMBL/GenBank/DDBJ databases">
        <title>Complete genome sequence of the novel DNRA strain Pseudomonas sp. S-6-2 isolated from Chinese polluted river sediment. Journal of Biotechnology.</title>
        <authorList>
            <person name="Li J."/>
            <person name="Xiang F."/>
            <person name="Wang L."/>
            <person name="Xi L."/>
            <person name="Liu J."/>
        </authorList>
    </citation>
    <scope>NUCLEOTIDE SEQUENCE [LARGE SCALE GENOMIC DNA]</scope>
    <source>
        <strain evidence="2 3">S-6-2</strain>
    </source>
</reference>
<name>A0A1V0B7U2_9GAMM</name>
<organism evidence="2 3">
    <name type="scientific">Halopseudomonas phragmitis</name>
    <dbReference type="NCBI Taxonomy" id="1931241"/>
    <lineage>
        <taxon>Bacteria</taxon>
        <taxon>Pseudomonadati</taxon>
        <taxon>Pseudomonadota</taxon>
        <taxon>Gammaproteobacteria</taxon>
        <taxon>Pseudomonadales</taxon>
        <taxon>Pseudomonadaceae</taxon>
        <taxon>Halopseudomonas</taxon>
    </lineage>
</organism>
<feature type="domain" description="Protein kinase" evidence="1">
    <location>
        <begin position="23"/>
        <end position="308"/>
    </location>
</feature>
<gene>
    <name evidence="2" type="ORF">BVH74_15065</name>
</gene>
<dbReference type="Proteomes" id="UP000243488">
    <property type="component" value="Chromosome"/>
</dbReference>
<accession>A0A1V0B7U2</accession>
<evidence type="ECO:0000313" key="2">
    <source>
        <dbReference type="EMBL" id="AQZ95989.1"/>
    </source>
</evidence>
<dbReference type="KEGG" id="ppha:BVH74_15065"/>
<protein>
    <recommendedName>
        <fullName evidence="1">Protein kinase domain-containing protein</fullName>
    </recommendedName>
</protein>
<evidence type="ECO:0000313" key="3">
    <source>
        <dbReference type="Proteomes" id="UP000243488"/>
    </source>
</evidence>